<feature type="coiled-coil region" evidence="1">
    <location>
        <begin position="187"/>
        <end position="379"/>
    </location>
</feature>
<dbReference type="EMBL" id="MRZV01001229">
    <property type="protein sequence ID" value="PIK39531.1"/>
    <property type="molecule type" value="Genomic_DNA"/>
</dbReference>
<evidence type="ECO:0000256" key="1">
    <source>
        <dbReference type="SAM" id="Coils"/>
    </source>
</evidence>
<gene>
    <name evidence="2" type="ORF">BSL78_23628</name>
</gene>
<evidence type="ECO:0000313" key="3">
    <source>
        <dbReference type="Proteomes" id="UP000230750"/>
    </source>
</evidence>
<feature type="coiled-coil region" evidence="1">
    <location>
        <begin position="101"/>
        <end position="157"/>
    </location>
</feature>
<feature type="coiled-coil region" evidence="1">
    <location>
        <begin position="11"/>
        <end position="52"/>
    </location>
</feature>
<accession>A0A2G8JUU4</accession>
<feature type="coiled-coil region" evidence="1">
    <location>
        <begin position="408"/>
        <end position="491"/>
    </location>
</feature>
<comment type="caution">
    <text evidence="2">The sequence shown here is derived from an EMBL/GenBank/DDBJ whole genome shotgun (WGS) entry which is preliminary data.</text>
</comment>
<proteinExistence type="predicted"/>
<evidence type="ECO:0000313" key="2">
    <source>
        <dbReference type="EMBL" id="PIK39531.1"/>
    </source>
</evidence>
<dbReference type="AlphaFoldDB" id="A0A2G8JUU4"/>
<dbReference type="Proteomes" id="UP000230750">
    <property type="component" value="Unassembled WGS sequence"/>
</dbReference>
<keyword evidence="3" id="KW-1185">Reference proteome</keyword>
<sequence length="499" mass="58813">MFQSFSREEENKAKEEIISKLSKTIENAEKAMEMLEKTLESTKQELFKERRHSSSQKEALLQVYETVKLGTSKTDKTKDDGKAENILVTPHAISERVRGYVEGREKQTLELMEERKEAEERCRKLQEEIDESVISLRSEHKQRIAQLQEDRDTELKAANERAVNSRQQTLGLQSQLRMVEEHSQLEIKAKVKQNSELLAKIQEQREKIEKLTSDRETEDKKYRDVINKSHDELEARNIEISNLKEKLKSLQEELNIIQILLSTGTFEDVSKDLSEANTEKARLNKLQDDQKEELASCQKKLQEELEVVSQLKEKLKQQEDCYNMKLTQEINALQQKTVREMEDNRTECKEKLRILNEELTRIEENAQKKKRELKKAKDFSRCQLNRVKELESKVEIFSQEKSDFSVLLENKEGDLLKLQHERDILENLYEKSKKDAQLELKEKSKIENTLMEIEPRYRELLMENQKLLSVIDQLEGQQTTFESERQQLLNKIKEADVRT</sequence>
<protein>
    <submittedName>
        <fullName evidence="2">Uncharacterized protein</fullName>
    </submittedName>
</protein>
<reference evidence="2 3" key="1">
    <citation type="journal article" date="2017" name="PLoS Biol.">
        <title>The sea cucumber genome provides insights into morphological evolution and visceral regeneration.</title>
        <authorList>
            <person name="Zhang X."/>
            <person name="Sun L."/>
            <person name="Yuan J."/>
            <person name="Sun Y."/>
            <person name="Gao Y."/>
            <person name="Zhang L."/>
            <person name="Li S."/>
            <person name="Dai H."/>
            <person name="Hamel J.F."/>
            <person name="Liu C."/>
            <person name="Yu Y."/>
            <person name="Liu S."/>
            <person name="Lin W."/>
            <person name="Guo K."/>
            <person name="Jin S."/>
            <person name="Xu P."/>
            <person name="Storey K.B."/>
            <person name="Huan P."/>
            <person name="Zhang T."/>
            <person name="Zhou Y."/>
            <person name="Zhang J."/>
            <person name="Lin C."/>
            <person name="Li X."/>
            <person name="Xing L."/>
            <person name="Huo D."/>
            <person name="Sun M."/>
            <person name="Wang L."/>
            <person name="Mercier A."/>
            <person name="Li F."/>
            <person name="Yang H."/>
            <person name="Xiang J."/>
        </authorList>
    </citation>
    <scope>NUCLEOTIDE SEQUENCE [LARGE SCALE GENOMIC DNA]</scope>
    <source>
        <strain evidence="2">Shaxun</strain>
        <tissue evidence="2">Muscle</tissue>
    </source>
</reference>
<name>A0A2G8JUU4_STIJA</name>
<dbReference type="STRING" id="307972.A0A2G8JUU4"/>
<organism evidence="2 3">
    <name type="scientific">Stichopus japonicus</name>
    <name type="common">Sea cucumber</name>
    <dbReference type="NCBI Taxonomy" id="307972"/>
    <lineage>
        <taxon>Eukaryota</taxon>
        <taxon>Metazoa</taxon>
        <taxon>Echinodermata</taxon>
        <taxon>Eleutherozoa</taxon>
        <taxon>Echinozoa</taxon>
        <taxon>Holothuroidea</taxon>
        <taxon>Aspidochirotacea</taxon>
        <taxon>Aspidochirotida</taxon>
        <taxon>Stichopodidae</taxon>
        <taxon>Apostichopus</taxon>
    </lineage>
</organism>
<keyword evidence="1" id="KW-0175">Coiled coil</keyword>